<evidence type="ECO:0000313" key="5">
    <source>
        <dbReference type="EMBL" id="TDH71655.1"/>
    </source>
</evidence>
<evidence type="ECO:0000256" key="3">
    <source>
        <dbReference type="ARBA" id="ARBA00022525"/>
    </source>
</evidence>
<comment type="subcellular location">
    <subcellularLocation>
        <location evidence="1">Host cell</location>
    </subcellularLocation>
    <subcellularLocation>
        <location evidence="2">Secreted</location>
    </subcellularLocation>
</comment>
<comment type="caution">
    <text evidence="5">The sequence shown here is derived from an EMBL/GenBank/DDBJ whole genome shotgun (WGS) entry which is preliminary data.</text>
</comment>
<dbReference type="Proteomes" id="UP000294530">
    <property type="component" value="Unassembled WGS sequence"/>
</dbReference>
<dbReference type="AlphaFoldDB" id="A0A976IH77"/>
<organism evidence="5 6">
    <name type="scientific">Bremia lactucae</name>
    <name type="common">Lettuce downy mildew</name>
    <dbReference type="NCBI Taxonomy" id="4779"/>
    <lineage>
        <taxon>Eukaryota</taxon>
        <taxon>Sar</taxon>
        <taxon>Stramenopiles</taxon>
        <taxon>Oomycota</taxon>
        <taxon>Peronosporomycetes</taxon>
        <taxon>Peronosporales</taxon>
        <taxon>Peronosporaceae</taxon>
        <taxon>Bremia</taxon>
    </lineage>
</organism>
<evidence type="ECO:0000256" key="2">
    <source>
        <dbReference type="ARBA" id="ARBA00004613"/>
    </source>
</evidence>
<dbReference type="InterPro" id="IPR045379">
    <property type="entry name" value="Crinkler_N"/>
</dbReference>
<dbReference type="OrthoDB" id="114285at2759"/>
<dbReference type="RefSeq" id="XP_067821154.1">
    <property type="nucleotide sequence ID" value="XM_067965290.1"/>
</dbReference>
<dbReference type="GO" id="GO:0005576">
    <property type="term" value="C:extracellular region"/>
    <property type="evidence" value="ECO:0007669"/>
    <property type="project" value="UniProtKB-SubCell"/>
</dbReference>
<reference evidence="5 6" key="1">
    <citation type="journal article" date="2021" name="Genome Biol.">
        <title>AFLAP: assembly-free linkage analysis pipeline using k-mers from genome sequencing data.</title>
        <authorList>
            <person name="Fletcher K."/>
            <person name="Zhang L."/>
            <person name="Gil J."/>
            <person name="Han R."/>
            <person name="Cavanaugh K."/>
            <person name="Michelmore R."/>
        </authorList>
    </citation>
    <scope>NUCLEOTIDE SEQUENCE [LARGE SCALE GENOMIC DNA]</scope>
    <source>
        <strain evidence="5 6">SF5</strain>
    </source>
</reference>
<accession>A0A976IH77</accession>
<evidence type="ECO:0000256" key="1">
    <source>
        <dbReference type="ARBA" id="ARBA00004340"/>
    </source>
</evidence>
<name>A0A976IH77_BRELC</name>
<dbReference type="KEGG" id="blac:94350961"/>
<feature type="domain" description="Crinkler effector protein N-terminal" evidence="4">
    <location>
        <begin position="1"/>
        <end position="114"/>
    </location>
</feature>
<evidence type="ECO:0000313" key="6">
    <source>
        <dbReference type="Proteomes" id="UP000294530"/>
    </source>
</evidence>
<dbReference type="Pfam" id="PF20147">
    <property type="entry name" value="Crinkler"/>
    <property type="match status" value="1"/>
</dbReference>
<keyword evidence="6" id="KW-1185">Reference proteome</keyword>
<protein>
    <recommendedName>
        <fullName evidence="4">Crinkler effector protein N-terminal domain-containing protein</fullName>
    </recommendedName>
</protein>
<dbReference type="EMBL" id="SHOA02000015">
    <property type="protein sequence ID" value="TDH71655.1"/>
    <property type="molecule type" value="Genomic_DNA"/>
</dbReference>
<sequence length="223" mass="24895">MELLCALVGERSIFSVTIDETKLVVALKDAIKIKNSNKIKCDAAELELYLARKGNAWLSDSEPSAQQLIKGNVDDDIKSMLNCKPLMSTRSIQDCLNENQMLAPQPRQIHVLVVVPRQILSISRNSETAKTVETYKTLSKTLARQEQVESLSKAIRTIHEGNFEVTPFVVLESSSGMGKTQMAFNLDATGQFDVYHIMCDNVEIKDKTLVQRMHHVAAFSKIA</sequence>
<keyword evidence="3" id="KW-0964">Secreted</keyword>
<proteinExistence type="predicted"/>
<dbReference type="GO" id="GO:0043657">
    <property type="term" value="C:host cell"/>
    <property type="evidence" value="ECO:0007669"/>
    <property type="project" value="UniProtKB-SubCell"/>
</dbReference>
<dbReference type="GeneID" id="94350961"/>
<evidence type="ECO:0000259" key="4">
    <source>
        <dbReference type="Pfam" id="PF20147"/>
    </source>
</evidence>
<gene>
    <name evidence="5" type="ORF">CCR75_007227</name>
</gene>